<dbReference type="InterPro" id="IPR039331">
    <property type="entry name" value="PAPs-like"/>
</dbReference>
<dbReference type="InterPro" id="IPR029052">
    <property type="entry name" value="Metallo-depent_PP-like"/>
</dbReference>
<dbReference type="Pfam" id="PF16656">
    <property type="entry name" value="Pur_ac_phosph_N"/>
    <property type="match status" value="1"/>
</dbReference>
<dbReference type="InterPro" id="IPR015914">
    <property type="entry name" value="PAPs_N"/>
</dbReference>
<dbReference type="Pfam" id="PF00149">
    <property type="entry name" value="Metallophos"/>
    <property type="match status" value="1"/>
</dbReference>
<dbReference type="InterPro" id="IPR008963">
    <property type="entry name" value="Purple_acid_Pase-like_N"/>
</dbReference>
<evidence type="ECO:0000256" key="2">
    <source>
        <dbReference type="SAM" id="SignalP"/>
    </source>
</evidence>
<evidence type="ECO:0000259" key="3">
    <source>
        <dbReference type="Pfam" id="PF00149"/>
    </source>
</evidence>
<feature type="domain" description="Calcineurin-like phosphoesterase" evidence="3">
    <location>
        <begin position="144"/>
        <end position="339"/>
    </location>
</feature>
<feature type="chain" id="PRO_5027070797" description="Calcineurin-like phosphoesterase" evidence="2">
    <location>
        <begin position="25"/>
        <end position="429"/>
    </location>
</feature>
<evidence type="ECO:0000313" key="5">
    <source>
        <dbReference type="EMBL" id="MSS18637.1"/>
    </source>
</evidence>
<organism evidence="5 6">
    <name type="scientific">Sodaliphilus pleomorphus</name>
    <dbReference type="NCBI Taxonomy" id="2606626"/>
    <lineage>
        <taxon>Bacteria</taxon>
        <taxon>Pseudomonadati</taxon>
        <taxon>Bacteroidota</taxon>
        <taxon>Bacteroidia</taxon>
        <taxon>Bacteroidales</taxon>
        <taxon>Muribaculaceae</taxon>
        <taxon>Sodaliphilus</taxon>
    </lineage>
</organism>
<evidence type="ECO:0008006" key="7">
    <source>
        <dbReference type="Google" id="ProtNLM"/>
    </source>
</evidence>
<keyword evidence="6" id="KW-1185">Reference proteome</keyword>
<proteinExistence type="predicted"/>
<dbReference type="SUPFAM" id="SSF49363">
    <property type="entry name" value="Purple acid phosphatase, N-terminal domain"/>
    <property type="match status" value="1"/>
</dbReference>
<evidence type="ECO:0000256" key="1">
    <source>
        <dbReference type="ARBA" id="ARBA00022729"/>
    </source>
</evidence>
<evidence type="ECO:0000259" key="4">
    <source>
        <dbReference type="Pfam" id="PF16656"/>
    </source>
</evidence>
<dbReference type="SUPFAM" id="SSF56300">
    <property type="entry name" value="Metallo-dependent phosphatases"/>
    <property type="match status" value="1"/>
</dbReference>
<sequence>MKRFYLIALCLAAALSLAAQQVYSVVTCPAQNTATAMQVSWGADSALASTWVEYTLATDASWARAKRVAPQQHQWCTTYDGIYSAQPGQKEMWEHHRFWKNGARLTGLKRDTPYKYRIVAHDGTPMSQVHHFKTSGARHWSACIISDFHTWTPLPGRLAAAMAMVDTVRAVDPSVDWVLSLGDVVAWGASYSYWQRMYAEPNFARYMWAGLEGNHDHMSRRGQGVAGAGGLSDAYFRDAHYLPPNGYAGQEGVCYYFHYGDALFVMLNNEAMHDEAGREQAKAWLKRVAKREKHKYLVVCMHYEWFDGPTGKPFMYDWFHDTFDACGVDLALAGNSHIYNRSHAIYQGRVTDGTRRGTVYIQSTSSDNGRGRDAGTLTHSLDFIARHWSEGTHTVSAMLLDVDPRRMTVTLYDRTGRLIDQATIPAKRK</sequence>
<reference evidence="5 6" key="1">
    <citation type="submission" date="2019-08" db="EMBL/GenBank/DDBJ databases">
        <title>In-depth cultivation of the pig gut microbiome towards novel bacterial diversity and tailored functional studies.</title>
        <authorList>
            <person name="Wylensek D."/>
            <person name="Hitch T.C.A."/>
            <person name="Clavel T."/>
        </authorList>
    </citation>
    <scope>NUCLEOTIDE SEQUENCE [LARGE SCALE GENOMIC DNA]</scope>
    <source>
        <strain evidence="5 6">Oil-RF-744-WCA-WT-10</strain>
    </source>
</reference>
<accession>A0A6L5XGI7</accession>
<evidence type="ECO:0000313" key="6">
    <source>
        <dbReference type="Proteomes" id="UP000483362"/>
    </source>
</evidence>
<dbReference type="PANTHER" id="PTHR22953:SF153">
    <property type="entry name" value="PURPLE ACID PHOSPHATASE"/>
    <property type="match status" value="1"/>
</dbReference>
<dbReference type="GO" id="GO:0003993">
    <property type="term" value="F:acid phosphatase activity"/>
    <property type="evidence" value="ECO:0007669"/>
    <property type="project" value="InterPro"/>
</dbReference>
<feature type="signal peptide" evidence="2">
    <location>
        <begin position="1"/>
        <end position="24"/>
    </location>
</feature>
<dbReference type="InterPro" id="IPR004843">
    <property type="entry name" value="Calcineurin-like_PHP"/>
</dbReference>
<name>A0A6L5XGI7_9BACT</name>
<dbReference type="Gene3D" id="3.60.21.10">
    <property type="match status" value="1"/>
</dbReference>
<gene>
    <name evidence="5" type="ORF">FYJ29_12860</name>
</gene>
<dbReference type="Gene3D" id="2.60.40.380">
    <property type="entry name" value="Purple acid phosphatase-like, N-terminal"/>
    <property type="match status" value="1"/>
</dbReference>
<protein>
    <recommendedName>
        <fullName evidence="7">Calcineurin-like phosphoesterase</fullName>
    </recommendedName>
</protein>
<dbReference type="RefSeq" id="WP_154327710.1">
    <property type="nucleotide sequence ID" value="NZ_CP045696.1"/>
</dbReference>
<dbReference type="CDD" id="cd00838">
    <property type="entry name" value="MPP_superfamily"/>
    <property type="match status" value="1"/>
</dbReference>
<comment type="caution">
    <text evidence="5">The sequence shown here is derived from an EMBL/GenBank/DDBJ whole genome shotgun (WGS) entry which is preliminary data.</text>
</comment>
<dbReference type="AlphaFoldDB" id="A0A6L5XGI7"/>
<dbReference type="GO" id="GO:0046872">
    <property type="term" value="F:metal ion binding"/>
    <property type="evidence" value="ECO:0007669"/>
    <property type="project" value="InterPro"/>
</dbReference>
<dbReference type="Proteomes" id="UP000483362">
    <property type="component" value="Unassembled WGS sequence"/>
</dbReference>
<keyword evidence="1 2" id="KW-0732">Signal</keyword>
<dbReference type="EMBL" id="VULT01000027">
    <property type="protein sequence ID" value="MSS18637.1"/>
    <property type="molecule type" value="Genomic_DNA"/>
</dbReference>
<feature type="domain" description="Purple acid phosphatase N-terminal" evidence="4">
    <location>
        <begin position="30"/>
        <end position="134"/>
    </location>
</feature>
<dbReference type="PANTHER" id="PTHR22953">
    <property type="entry name" value="ACID PHOSPHATASE RELATED"/>
    <property type="match status" value="1"/>
</dbReference>